<comment type="caution">
    <text evidence="3">The sequence shown here is derived from an EMBL/GenBank/DDBJ whole genome shotgun (WGS) entry which is preliminary data.</text>
</comment>
<keyword evidence="2" id="KW-0472">Membrane</keyword>
<proteinExistence type="predicted"/>
<feature type="compositionally biased region" description="Basic and acidic residues" evidence="1">
    <location>
        <begin position="1"/>
        <end position="10"/>
    </location>
</feature>
<evidence type="ECO:0000313" key="4">
    <source>
        <dbReference type="Proteomes" id="UP001320972"/>
    </source>
</evidence>
<protein>
    <submittedName>
        <fullName evidence="3">Uncharacterized protein</fullName>
    </submittedName>
</protein>
<keyword evidence="2" id="KW-1133">Transmembrane helix</keyword>
<gene>
    <name evidence="3" type="ORF">OB955_16870</name>
</gene>
<feature type="region of interest" description="Disordered" evidence="1">
    <location>
        <begin position="1"/>
        <end position="24"/>
    </location>
</feature>
<evidence type="ECO:0000256" key="2">
    <source>
        <dbReference type="SAM" id="Phobius"/>
    </source>
</evidence>
<feature type="transmembrane region" description="Helical" evidence="2">
    <location>
        <begin position="33"/>
        <end position="54"/>
    </location>
</feature>
<accession>A0ABT2QHI7</accession>
<dbReference type="EMBL" id="JAOPKB010000011">
    <property type="protein sequence ID" value="MCU4974398.1"/>
    <property type="molecule type" value="Genomic_DNA"/>
</dbReference>
<organism evidence="3 4">
    <name type="scientific">Natronoglomus mannanivorans</name>
    <dbReference type="NCBI Taxonomy" id="2979990"/>
    <lineage>
        <taxon>Archaea</taxon>
        <taxon>Methanobacteriati</taxon>
        <taxon>Methanobacteriota</taxon>
        <taxon>Stenosarchaea group</taxon>
        <taxon>Halobacteria</taxon>
        <taxon>Halobacteriales</taxon>
        <taxon>Natrialbaceae</taxon>
        <taxon>Natronoglomus</taxon>
    </lineage>
</organism>
<dbReference type="RefSeq" id="WP_338008508.1">
    <property type="nucleotide sequence ID" value="NZ_JAOPKB010000011.1"/>
</dbReference>
<evidence type="ECO:0000256" key="1">
    <source>
        <dbReference type="SAM" id="MobiDB-lite"/>
    </source>
</evidence>
<keyword evidence="2" id="KW-0812">Transmembrane</keyword>
<evidence type="ECO:0000313" key="3">
    <source>
        <dbReference type="EMBL" id="MCU4974398.1"/>
    </source>
</evidence>
<keyword evidence="4" id="KW-1185">Reference proteome</keyword>
<name>A0ABT2QHI7_9EURY</name>
<dbReference type="Proteomes" id="UP001320972">
    <property type="component" value="Unassembled WGS sequence"/>
</dbReference>
<reference evidence="3 4" key="1">
    <citation type="submission" date="2022-09" db="EMBL/GenBank/DDBJ databases">
        <title>Enrichment on poylsaccharides allowed isolation of novel metabolic and taxonomic groups of Haloarchaea.</title>
        <authorList>
            <person name="Sorokin D.Y."/>
            <person name="Elcheninov A.G."/>
            <person name="Khizhniak T.V."/>
            <person name="Kolganova T.V."/>
            <person name="Kublanov I.V."/>
        </authorList>
    </citation>
    <scope>NUCLEOTIDE SEQUENCE [LARGE SCALE GENOMIC DNA]</scope>
    <source>
        <strain evidence="3 4">AArc-m2/3/4</strain>
    </source>
</reference>
<sequence>MSSENRRESNADGDAETETRSESSVCTELKRSVSLLFGITVVLFTTAIEIVQLLDTTVIVLDSGIRT</sequence>